<dbReference type="AlphaFoldDB" id="A0A0A9SUX7"/>
<protein>
    <submittedName>
        <fullName evidence="1">Uncharacterized protein</fullName>
    </submittedName>
</protein>
<reference evidence="1" key="2">
    <citation type="journal article" date="2015" name="Data Brief">
        <title>Shoot transcriptome of the giant reed, Arundo donax.</title>
        <authorList>
            <person name="Barrero R.A."/>
            <person name="Guerrero F.D."/>
            <person name="Moolhuijzen P."/>
            <person name="Goolsby J.A."/>
            <person name="Tidwell J."/>
            <person name="Bellgard S.E."/>
            <person name="Bellgard M.I."/>
        </authorList>
    </citation>
    <scope>NUCLEOTIDE SEQUENCE</scope>
    <source>
        <tissue evidence="1">Shoot tissue taken approximately 20 cm above the soil surface</tissue>
    </source>
</reference>
<accession>A0A0A9SUX7</accession>
<sequence length="39" mass="4286">MCMATPLNLLAKNKGKLPPPWPMHRIFIVPCPDAALGRS</sequence>
<organism evidence="1">
    <name type="scientific">Arundo donax</name>
    <name type="common">Giant reed</name>
    <name type="synonym">Donax arundinaceus</name>
    <dbReference type="NCBI Taxonomy" id="35708"/>
    <lineage>
        <taxon>Eukaryota</taxon>
        <taxon>Viridiplantae</taxon>
        <taxon>Streptophyta</taxon>
        <taxon>Embryophyta</taxon>
        <taxon>Tracheophyta</taxon>
        <taxon>Spermatophyta</taxon>
        <taxon>Magnoliopsida</taxon>
        <taxon>Liliopsida</taxon>
        <taxon>Poales</taxon>
        <taxon>Poaceae</taxon>
        <taxon>PACMAD clade</taxon>
        <taxon>Arundinoideae</taxon>
        <taxon>Arundineae</taxon>
        <taxon>Arundo</taxon>
    </lineage>
</organism>
<dbReference type="EMBL" id="GBRH01257642">
    <property type="protein sequence ID" value="JAD40253.1"/>
    <property type="molecule type" value="Transcribed_RNA"/>
</dbReference>
<name>A0A0A9SUX7_ARUDO</name>
<reference evidence="1" key="1">
    <citation type="submission" date="2014-09" db="EMBL/GenBank/DDBJ databases">
        <authorList>
            <person name="Magalhaes I.L.F."/>
            <person name="Oliveira U."/>
            <person name="Santos F.R."/>
            <person name="Vidigal T.H.D.A."/>
            <person name="Brescovit A.D."/>
            <person name="Santos A.J."/>
        </authorList>
    </citation>
    <scope>NUCLEOTIDE SEQUENCE</scope>
    <source>
        <tissue evidence="1">Shoot tissue taken approximately 20 cm above the soil surface</tissue>
    </source>
</reference>
<evidence type="ECO:0000313" key="1">
    <source>
        <dbReference type="EMBL" id="JAD40253.1"/>
    </source>
</evidence>
<proteinExistence type="predicted"/>